<dbReference type="Pfam" id="PF00230">
    <property type="entry name" value="MIP"/>
    <property type="match status" value="1"/>
</dbReference>
<dbReference type="InterPro" id="IPR000425">
    <property type="entry name" value="MIP"/>
</dbReference>
<evidence type="ECO:0000256" key="4">
    <source>
        <dbReference type="ARBA" id="ARBA00022989"/>
    </source>
</evidence>
<feature type="transmembrane region" description="Helical" evidence="7">
    <location>
        <begin position="195"/>
        <end position="215"/>
    </location>
</feature>
<dbReference type="Gene3D" id="1.20.1080.10">
    <property type="entry name" value="Glycerol uptake facilitator protein"/>
    <property type="match status" value="1"/>
</dbReference>
<dbReference type="SUPFAM" id="SSF81338">
    <property type="entry name" value="Aquaporin-like"/>
    <property type="match status" value="1"/>
</dbReference>
<dbReference type="InterPro" id="IPR034294">
    <property type="entry name" value="Aquaporin_transptr"/>
</dbReference>
<keyword evidence="3 6" id="KW-0812">Transmembrane</keyword>
<sequence>MNNAKRLVSEGLGSALLLAVVVGSGIMAERLAAGNAAIALLANSIVTGAGLIALILMFGAISGAHFNPVVTLSAAWQKTMSWTDVLPYIVVQIAGAFAGVAIAHGMFDEPLFFASAHVRTGWAQWWSESVASFGLIAVIISTSRTRPGVTPFAVAAYITAAYWFTSSTSFANPAVTLARAASDTFAGIRPADVPGFIIAQLCGAALATGLFSWLYRAPAVKNTEPVAD</sequence>
<protein>
    <submittedName>
        <fullName evidence="8">Aquaporin family protein</fullName>
    </submittedName>
</protein>
<feature type="transmembrane region" description="Helical" evidence="7">
    <location>
        <begin position="38"/>
        <end position="64"/>
    </location>
</feature>
<keyword evidence="4 7" id="KW-1133">Transmembrane helix</keyword>
<feature type="transmembrane region" description="Helical" evidence="7">
    <location>
        <begin position="122"/>
        <end position="140"/>
    </location>
</feature>
<dbReference type="EMBL" id="JABXYJ010000004">
    <property type="protein sequence ID" value="NVO77986.1"/>
    <property type="molecule type" value="Genomic_DNA"/>
</dbReference>
<evidence type="ECO:0000256" key="3">
    <source>
        <dbReference type="ARBA" id="ARBA00022692"/>
    </source>
</evidence>
<comment type="subcellular location">
    <subcellularLocation>
        <location evidence="1">Membrane</location>
        <topology evidence="1">Multi-pass membrane protein</topology>
    </subcellularLocation>
</comment>
<comment type="similarity">
    <text evidence="6">Belongs to the MIP/aquaporin (TC 1.A.8) family.</text>
</comment>
<dbReference type="PANTHER" id="PTHR45724">
    <property type="entry name" value="AQUAPORIN NIP2-1"/>
    <property type="match status" value="1"/>
</dbReference>
<dbReference type="GO" id="GO:0015267">
    <property type="term" value="F:channel activity"/>
    <property type="evidence" value="ECO:0007669"/>
    <property type="project" value="InterPro"/>
</dbReference>
<feature type="transmembrane region" description="Helical" evidence="7">
    <location>
        <begin position="85"/>
        <end position="107"/>
    </location>
</feature>
<gene>
    <name evidence="8" type="ORF">HV832_09080</name>
</gene>
<organism evidence="8 9">
    <name type="scientific">Undibacterium oligocarboniphilum</name>
    <dbReference type="NCBI Taxonomy" id="666702"/>
    <lineage>
        <taxon>Bacteria</taxon>
        <taxon>Pseudomonadati</taxon>
        <taxon>Pseudomonadota</taxon>
        <taxon>Betaproteobacteria</taxon>
        <taxon>Burkholderiales</taxon>
        <taxon>Oxalobacteraceae</taxon>
        <taxon>Undibacterium</taxon>
    </lineage>
</organism>
<keyword evidence="2 6" id="KW-0813">Transport</keyword>
<proteinExistence type="inferred from homology"/>
<name>A0A850QPI0_9BURK</name>
<dbReference type="GO" id="GO:0016020">
    <property type="term" value="C:membrane"/>
    <property type="evidence" value="ECO:0007669"/>
    <property type="project" value="UniProtKB-SubCell"/>
</dbReference>
<evidence type="ECO:0000256" key="7">
    <source>
        <dbReference type="SAM" id="Phobius"/>
    </source>
</evidence>
<evidence type="ECO:0000256" key="6">
    <source>
        <dbReference type="RuleBase" id="RU000477"/>
    </source>
</evidence>
<comment type="caution">
    <text evidence="8">The sequence shown here is derived from an EMBL/GenBank/DDBJ whole genome shotgun (WGS) entry which is preliminary data.</text>
</comment>
<evidence type="ECO:0000313" key="9">
    <source>
        <dbReference type="Proteomes" id="UP000588051"/>
    </source>
</evidence>
<feature type="transmembrane region" description="Helical" evidence="7">
    <location>
        <begin position="152"/>
        <end position="175"/>
    </location>
</feature>
<evidence type="ECO:0000256" key="2">
    <source>
        <dbReference type="ARBA" id="ARBA00022448"/>
    </source>
</evidence>
<evidence type="ECO:0000256" key="1">
    <source>
        <dbReference type="ARBA" id="ARBA00004141"/>
    </source>
</evidence>
<evidence type="ECO:0000313" key="8">
    <source>
        <dbReference type="EMBL" id="NVO77986.1"/>
    </source>
</evidence>
<dbReference type="RefSeq" id="WP_176803389.1">
    <property type="nucleotide sequence ID" value="NZ_JABXYJ010000004.1"/>
</dbReference>
<dbReference type="AlphaFoldDB" id="A0A850QPI0"/>
<dbReference type="PANTHER" id="PTHR45724:SF13">
    <property type="entry name" value="AQUAPORIN NIP1-1-RELATED"/>
    <property type="match status" value="1"/>
</dbReference>
<reference evidence="8 9" key="1">
    <citation type="submission" date="2020-06" db="EMBL/GenBank/DDBJ databases">
        <authorList>
            <person name="Qiu C."/>
            <person name="Liu Z."/>
        </authorList>
    </citation>
    <scope>NUCLEOTIDE SEQUENCE [LARGE SCALE GENOMIC DNA]</scope>
    <source>
        <strain evidence="8 9">EM 1</strain>
    </source>
</reference>
<dbReference type="PRINTS" id="PR00783">
    <property type="entry name" value="MINTRINSICP"/>
</dbReference>
<accession>A0A850QPI0</accession>
<dbReference type="InterPro" id="IPR023271">
    <property type="entry name" value="Aquaporin-like"/>
</dbReference>
<dbReference type="Proteomes" id="UP000588051">
    <property type="component" value="Unassembled WGS sequence"/>
</dbReference>
<keyword evidence="5 7" id="KW-0472">Membrane</keyword>
<evidence type="ECO:0000256" key="5">
    <source>
        <dbReference type="ARBA" id="ARBA00023136"/>
    </source>
</evidence>
<keyword evidence="9" id="KW-1185">Reference proteome</keyword>